<organism evidence="2 3">
    <name type="scientific">Microbacterium aurum</name>
    <dbReference type="NCBI Taxonomy" id="36805"/>
    <lineage>
        <taxon>Bacteria</taxon>
        <taxon>Bacillati</taxon>
        <taxon>Actinomycetota</taxon>
        <taxon>Actinomycetes</taxon>
        <taxon>Micrococcales</taxon>
        <taxon>Microbacteriaceae</taxon>
        <taxon>Microbacterium</taxon>
    </lineage>
</organism>
<feature type="transmembrane region" description="Helical" evidence="1">
    <location>
        <begin position="62"/>
        <end position="84"/>
    </location>
</feature>
<name>A0A1P8UBI5_9MICO</name>
<keyword evidence="1" id="KW-1133">Transmembrane helix</keyword>
<dbReference type="Proteomes" id="UP000187185">
    <property type="component" value="Chromosome"/>
</dbReference>
<keyword evidence="3" id="KW-1185">Reference proteome</keyword>
<dbReference type="STRING" id="36805.BOH66_15535"/>
<keyword evidence="1" id="KW-0812">Transmembrane</keyword>
<evidence type="ECO:0000313" key="3">
    <source>
        <dbReference type="Proteomes" id="UP000187185"/>
    </source>
</evidence>
<feature type="transmembrane region" description="Helical" evidence="1">
    <location>
        <begin position="36"/>
        <end position="55"/>
    </location>
</feature>
<dbReference type="AlphaFoldDB" id="A0A1P8UBI5"/>
<accession>A0A1P8UBI5</accession>
<evidence type="ECO:0000256" key="1">
    <source>
        <dbReference type="SAM" id="Phobius"/>
    </source>
</evidence>
<dbReference type="KEGG" id="maur:BOH66_15535"/>
<reference evidence="2 3" key="1">
    <citation type="submission" date="2016-12" db="EMBL/GenBank/DDBJ databases">
        <title>Complete genome sequence of Microbacterium aurum KACC 15219.</title>
        <authorList>
            <person name="Jung Y."/>
            <person name="Shin J.-H."/>
            <person name="Lee Y.-J."/>
            <person name="Yi H."/>
            <person name="Bahn Y.-S."/>
            <person name="Kim J.F."/>
            <person name="Lee D.-W."/>
        </authorList>
    </citation>
    <scope>NUCLEOTIDE SEQUENCE [LARGE SCALE GENOMIC DNA]</scope>
    <source>
        <strain evidence="2 3">KACC 15219</strain>
    </source>
</reference>
<evidence type="ECO:0000313" key="2">
    <source>
        <dbReference type="EMBL" id="APZ35488.1"/>
    </source>
</evidence>
<sequence>MRSSRAPRVARGVFVASVATFTALLSHVVAGGDIPGWVGIAAPWVLAVMVSTLLTGRGLSRLRLAVSVIVSQLLFHTLFVMGAVSASDSSSTSSGHQHHSGMPVLPSGGESTVAALCADPSMWVGHGIAAAVTIAALYQGERTLRALLALGHRLRAWARRVVTHDVIPALTVTRPAGVADAPGWIVRPAARLSVHRHRGPPLPIAL</sequence>
<dbReference type="EMBL" id="CP018762">
    <property type="protein sequence ID" value="APZ35488.1"/>
    <property type="molecule type" value="Genomic_DNA"/>
</dbReference>
<keyword evidence="1" id="KW-0472">Membrane</keyword>
<gene>
    <name evidence="2" type="ORF">BOH66_15535</name>
</gene>
<protein>
    <submittedName>
        <fullName evidence="2">Uncharacterized protein</fullName>
    </submittedName>
</protein>
<proteinExistence type="predicted"/>
<feature type="transmembrane region" description="Helical" evidence="1">
    <location>
        <begin position="12"/>
        <end position="30"/>
    </location>
</feature>